<dbReference type="EMBL" id="CAJZBQ010000018">
    <property type="protein sequence ID" value="CAG9317569.1"/>
    <property type="molecule type" value="Genomic_DNA"/>
</dbReference>
<dbReference type="GO" id="GO:0004767">
    <property type="term" value="F:sphingomyelin phosphodiesterase activity"/>
    <property type="evidence" value="ECO:0007669"/>
    <property type="project" value="UniProtKB-EC"/>
</dbReference>
<dbReference type="InterPro" id="IPR036691">
    <property type="entry name" value="Endo/exonu/phosph_ase_sf"/>
</dbReference>
<evidence type="ECO:0000256" key="2">
    <source>
        <dbReference type="ARBA" id="ARBA00012369"/>
    </source>
</evidence>
<evidence type="ECO:0000256" key="1">
    <source>
        <dbReference type="ARBA" id="ARBA00006335"/>
    </source>
</evidence>
<dbReference type="GO" id="GO:0005737">
    <property type="term" value="C:cytoplasm"/>
    <property type="evidence" value="ECO:0007669"/>
    <property type="project" value="TreeGrafter"/>
</dbReference>
<comment type="similarity">
    <text evidence="1">Belongs to the neutral sphingomyelinase family.</text>
</comment>
<dbReference type="Gene3D" id="3.60.10.10">
    <property type="entry name" value="Endonuclease/exonuclease/phosphatase"/>
    <property type="match status" value="1"/>
</dbReference>
<gene>
    <name evidence="5" type="ORF">BSTOLATCC_MIC18813</name>
</gene>
<dbReference type="SUPFAM" id="SSF56219">
    <property type="entry name" value="DNase I-like"/>
    <property type="match status" value="1"/>
</dbReference>
<keyword evidence="6" id="KW-1185">Reference proteome</keyword>
<dbReference type="PANTHER" id="PTHR16320">
    <property type="entry name" value="SPHINGOMYELINASE FAMILY MEMBER"/>
    <property type="match status" value="1"/>
</dbReference>
<dbReference type="Pfam" id="PF03372">
    <property type="entry name" value="Exo_endo_phos"/>
    <property type="match status" value="1"/>
</dbReference>
<proteinExistence type="inferred from homology"/>
<evidence type="ECO:0000259" key="4">
    <source>
        <dbReference type="Pfam" id="PF03372"/>
    </source>
</evidence>
<evidence type="ECO:0000256" key="3">
    <source>
        <dbReference type="ARBA" id="ARBA00022801"/>
    </source>
</evidence>
<dbReference type="GO" id="GO:0005576">
    <property type="term" value="C:extracellular region"/>
    <property type="evidence" value="ECO:0007669"/>
    <property type="project" value="InterPro"/>
</dbReference>
<dbReference type="InterPro" id="IPR038772">
    <property type="entry name" value="Sph/SMPD2-like"/>
</dbReference>
<dbReference type="Proteomes" id="UP001162131">
    <property type="component" value="Unassembled WGS sequence"/>
</dbReference>
<dbReference type="EC" id="3.1.4.12" evidence="2"/>
<accession>A0AAU9ISV8</accession>
<dbReference type="InterPro" id="IPR017766">
    <property type="entry name" value="Sphingomyelinase/PLipase_C"/>
</dbReference>
<sequence>MSQTKLLTLNLFMRPPLVHNKNWDFKNQRLSYFISKIIKKYDIICLQETYAAYTSRQKKLLHEAANHNFLYHAISPLPKIFSTHIADCGLVILSKHKILESTFRPFNDSVYPDKLAYKGALYAKILVNSKPLHLFNVHLQSKHPTKSSKKYLMYRLTRRKQLIDLRNFVDEKIGLAEEPGFICGDLNVDGREELKPPVFKDIECLDDYEHLSKLLLRGKKVAMKDLLRWKYGFSPATFGRINEKGEALEKILTMNHEICADEALDYILLANEDRTDLKINVENTKVEPLSTEGEVFTQISDHAGVETSFYY</sequence>
<reference evidence="5" key="1">
    <citation type="submission" date="2021-09" db="EMBL/GenBank/DDBJ databases">
        <authorList>
            <consortium name="AG Swart"/>
            <person name="Singh M."/>
            <person name="Singh A."/>
            <person name="Seah K."/>
            <person name="Emmerich C."/>
        </authorList>
    </citation>
    <scope>NUCLEOTIDE SEQUENCE</scope>
    <source>
        <strain evidence="5">ATCC30299</strain>
    </source>
</reference>
<organism evidence="5 6">
    <name type="scientific">Blepharisma stoltei</name>
    <dbReference type="NCBI Taxonomy" id="1481888"/>
    <lineage>
        <taxon>Eukaryota</taxon>
        <taxon>Sar</taxon>
        <taxon>Alveolata</taxon>
        <taxon>Ciliophora</taxon>
        <taxon>Postciliodesmatophora</taxon>
        <taxon>Heterotrichea</taxon>
        <taxon>Heterotrichida</taxon>
        <taxon>Blepharismidae</taxon>
        <taxon>Blepharisma</taxon>
    </lineage>
</organism>
<dbReference type="InterPro" id="IPR005135">
    <property type="entry name" value="Endo/exonuclease/phosphatase"/>
</dbReference>
<keyword evidence="3" id="KW-0378">Hydrolase</keyword>
<evidence type="ECO:0000313" key="5">
    <source>
        <dbReference type="EMBL" id="CAG9317569.1"/>
    </source>
</evidence>
<feature type="domain" description="Endonuclease/exonuclease/phosphatase" evidence="4">
    <location>
        <begin position="34"/>
        <end position="268"/>
    </location>
</feature>
<protein>
    <recommendedName>
        <fullName evidence="2">sphingomyelin phosphodiesterase</fullName>
        <ecNumber evidence="2">3.1.4.12</ecNumber>
    </recommendedName>
</protein>
<name>A0AAU9ISV8_9CILI</name>
<dbReference type="PANTHER" id="PTHR16320:SF1">
    <property type="entry name" value="SPHINGOMYELINASE DDB_G0288017"/>
    <property type="match status" value="1"/>
</dbReference>
<dbReference type="AlphaFoldDB" id="A0AAU9ISV8"/>
<evidence type="ECO:0000313" key="6">
    <source>
        <dbReference type="Proteomes" id="UP001162131"/>
    </source>
</evidence>
<comment type="caution">
    <text evidence="5">The sequence shown here is derived from an EMBL/GenBank/DDBJ whole genome shotgun (WGS) entry which is preliminary data.</text>
</comment>
<dbReference type="CDD" id="cd09078">
    <property type="entry name" value="nSMase"/>
    <property type="match status" value="1"/>
</dbReference>